<dbReference type="Proteomes" id="UP001333102">
    <property type="component" value="Chromosome"/>
</dbReference>
<dbReference type="EMBL" id="CP141614">
    <property type="protein sequence ID" value="WRP13866.1"/>
    <property type="molecule type" value="Genomic_DNA"/>
</dbReference>
<dbReference type="InterPro" id="IPR006059">
    <property type="entry name" value="SBP"/>
</dbReference>
<dbReference type="InterPro" id="IPR050490">
    <property type="entry name" value="Bact_solute-bd_prot1"/>
</dbReference>
<gene>
    <name evidence="1" type="ORF">VLY81_10535</name>
</gene>
<dbReference type="RefSeq" id="WP_324668125.1">
    <property type="nucleotide sequence ID" value="NZ_CP141614.1"/>
</dbReference>
<dbReference type="CDD" id="cd14748">
    <property type="entry name" value="PBP2_UgpB"/>
    <property type="match status" value="1"/>
</dbReference>
<accession>A0ABZ1BMV8</accession>
<dbReference type="SUPFAM" id="SSF53850">
    <property type="entry name" value="Periplasmic binding protein-like II"/>
    <property type="match status" value="1"/>
</dbReference>
<dbReference type="Gene3D" id="3.40.190.10">
    <property type="entry name" value="Periplasmic binding protein-like II"/>
    <property type="match status" value="2"/>
</dbReference>
<evidence type="ECO:0000313" key="1">
    <source>
        <dbReference type="EMBL" id="WRP13866.1"/>
    </source>
</evidence>
<organism evidence="1 2">
    <name type="scientific">Geochorda subterranea</name>
    <dbReference type="NCBI Taxonomy" id="3109564"/>
    <lineage>
        <taxon>Bacteria</taxon>
        <taxon>Bacillati</taxon>
        <taxon>Bacillota</taxon>
        <taxon>Limnochordia</taxon>
        <taxon>Limnochordales</taxon>
        <taxon>Geochordaceae</taxon>
        <taxon>Geochorda</taxon>
    </lineage>
</organism>
<dbReference type="PANTHER" id="PTHR43649:SF12">
    <property type="entry name" value="DIACETYLCHITOBIOSE BINDING PROTEIN DASA"/>
    <property type="match status" value="1"/>
</dbReference>
<sequence length="421" mass="46758">MVRRMVIVLVALGLIVGAWMSTAVASERATVRVWYAGTPRPMMDVVNNELIPEFEATNPDIDVVVEFVPWGDMSTKLATAFAAGVAPDLFMHGQAATAGFAAANQIEPLDRFLETMPDASDFGLTLDAGNYFGSRYMMPMFGSGWLLLYRADQFREVGLDPSRPPATWEDLLEAAKRLTVWRGNRLVREGLDLPSTGVNPPQIWANFLWQNGGDFFTPDFGDIAFHGPEGQEALQYIVDLIHVHKTTDTQVNMGQGNVPPLATGEVAMLFGVPGDVANVKTYAPQVYPEVRVAPPLRRKEQVALYAFNGFFMSKSSRHKDEAWRLLEYLASPTAMEKFVRSLQAIPPRQSLASSDYVASDPALRVFVEGARYARGNPNVPEWVRIRDTLSRYLEQAMYGVMSPEDALNRAASEARRFLSMP</sequence>
<dbReference type="PANTHER" id="PTHR43649">
    <property type="entry name" value="ARABINOSE-BINDING PROTEIN-RELATED"/>
    <property type="match status" value="1"/>
</dbReference>
<proteinExistence type="predicted"/>
<protein>
    <submittedName>
        <fullName evidence="1">ABC transporter substrate-binding protein</fullName>
    </submittedName>
</protein>
<reference evidence="2" key="1">
    <citation type="submission" date="2023-12" db="EMBL/GenBank/DDBJ databases">
        <title>Novel isolates from deep terrestrial aquifers shed light on the physiology and ecology of the class Limnochordia.</title>
        <authorList>
            <person name="Karnachuk O.V."/>
            <person name="Lukina A.P."/>
            <person name="Avakyan M.R."/>
            <person name="Kadnikov V."/>
            <person name="Begmatov S."/>
            <person name="Beletsky A.V."/>
            <person name="Mardanov A.V."/>
            <person name="Ravin N.V."/>
        </authorList>
    </citation>
    <scope>NUCLEOTIDE SEQUENCE [LARGE SCALE GENOMIC DNA]</scope>
    <source>
        <strain evidence="2">LN</strain>
    </source>
</reference>
<name>A0ABZ1BMV8_9FIRM</name>
<dbReference type="Pfam" id="PF01547">
    <property type="entry name" value="SBP_bac_1"/>
    <property type="match status" value="1"/>
</dbReference>
<evidence type="ECO:0000313" key="2">
    <source>
        <dbReference type="Proteomes" id="UP001333102"/>
    </source>
</evidence>
<keyword evidence="2" id="KW-1185">Reference proteome</keyword>